<name>A0A026WCQ5_OOCBI</name>
<feature type="region of interest" description="Disordered" evidence="8">
    <location>
        <begin position="1490"/>
        <end position="1514"/>
    </location>
</feature>
<sequence>MSKSVELLAGSEDSAGNTCSQERSRLNLNGSRQLSKSATELRDSEIGNSSPSRRGDGSAESNVVHHRHHRHGTSVAQRTHTFFATLKSRWSRSRSKERKKSKDAGTGQAQETNQFKSPGVESDYAADYSSEHSRSSSATQSPARHCLNHPESPLARANREKVVTVQEDNGKCTEGFSKGSTSFLGQKEGLAAEAARDSISQDGSEFLQDEVMRRRELALRQHAFFQLRLHIRRGTNLVAMDRCDGELDAKLIIYTDEAHFWLNGYVNKQNYRFWGSENPNVSLAKPLHPQKITAWAAISVKGIYLQFFESTVTGESYKQLLETQFFPHAKKRGLVRGFHFMQDGATPHRTQEVFETIHKVYGNRVIGLGYPKFAQGGLEWPPLHHRCYQTESQTHIQSRLDIRIKMTDETDVTLRKNSVAIVADVDFSSESNSENGFSITAEVKVAPETDVTTKIDIVFETGVASTMMDPAPGASGTRVISNANGVADKVNEASIDGSSDVVAPVRRLQRQPPVDRRRKPVAVPAIDRTSSRCQTTERNISEAESNAAESSEEDLREANFTKERSEVQQAIEESASEGSRSEATEAEVTDGLFTGTVAKAEVQEEDSSTVESERPSFDQRSLNGTASKGRSAEIGSRVKTRKPKSKLRSTLEQKMETIEKLVENQVERIWGENVEKHSWLQPIDAWIVDRCKPSTSYAVTHCQHDDDQSTMSTYDFKFTPAKEQDEEPRIESRETTTTRIDDSSLENRLMTHLRRLRDRAGSSRSNQFDPASAIAQLKKQEADVPSRVREENNSNVLIDPEVLGVKEVKRCDLLDKLKDNVKEKMEDIQRYFQRTNRLADVNRRLKSQIWSSVVTIVLVEAKNLLPMDIDGLSDPYVKFRLGTEKYKSKVVNKTLNPVWLEQFDLHLYEDPYLGQELEVTVWDRDRSHQDDLMGRTVIDLAALERETTHRLWRELEDGSGNIFLLLTISGTTASETISDLAAHEETPVERTQLVQRYSIVNTLQRIRDVGHLTVKANFSWETKTLLNNILSILFDYLLPFFRQLHDSALKKVLIFFSKKQFQQRFDILISSQGFTIQGVLQRTKRMVYRAQGLAAADLGGKSDPFCVLELVNSRLQTQTEYKTLAPNWQKIFTFNVKDINSVLEVTVYDEDRDHKVEFLGKVAVPLLKIRNGEKRWYALKDKKLRGRAKGSCAQILLEMTVIWNVFRACIRTLNPREKKYMEPEVKFKRQVFLRNVLRLKAIIVIFIDIGKYIHCSYSPLIYIFILFRFLHFYRIPFTIHIPISISYFTPQSTVTLINISPFTDINGLTSRSPTLRERCRQKNGFNSWIYGQVAAVTGAPLVYASSQFQDHIELGSDDCPPTPGDDDDDEDDKDKEEKKSLKERLQAIQEVTQTVQNSIGYIASLCERVKNLFNFTIPYLSYLAMILAIMGAIVLYFIPVRYLILGWGVNKFSRKIFRPHSVPNNELLDLISRVPDDEELLNYRELKPVPTADCERGSPGSNTRREQRKRHKAA</sequence>
<feature type="region of interest" description="Disordered" evidence="8">
    <location>
        <begin position="507"/>
        <end position="645"/>
    </location>
</feature>
<evidence type="ECO:0000259" key="10">
    <source>
        <dbReference type="PROSITE" id="PS50004"/>
    </source>
</evidence>
<feature type="domain" description="C2" evidence="10">
    <location>
        <begin position="1063"/>
        <end position="1181"/>
    </location>
</feature>
<organism evidence="11 12">
    <name type="scientific">Ooceraea biroi</name>
    <name type="common">Clonal raider ant</name>
    <name type="synonym">Cerapachys biroi</name>
    <dbReference type="NCBI Taxonomy" id="2015173"/>
    <lineage>
        <taxon>Eukaryota</taxon>
        <taxon>Metazoa</taxon>
        <taxon>Ecdysozoa</taxon>
        <taxon>Arthropoda</taxon>
        <taxon>Hexapoda</taxon>
        <taxon>Insecta</taxon>
        <taxon>Pterygota</taxon>
        <taxon>Neoptera</taxon>
        <taxon>Endopterygota</taxon>
        <taxon>Hymenoptera</taxon>
        <taxon>Apocrita</taxon>
        <taxon>Aculeata</taxon>
        <taxon>Formicoidea</taxon>
        <taxon>Formicidae</taxon>
        <taxon>Dorylinae</taxon>
        <taxon>Ooceraea</taxon>
    </lineage>
</organism>
<dbReference type="PANTHER" id="PTHR45911">
    <property type="entry name" value="C2 DOMAIN-CONTAINING PROTEIN"/>
    <property type="match status" value="1"/>
</dbReference>
<comment type="subcellular location">
    <subcellularLocation>
        <location evidence="1">Membrane</location>
        <topology evidence="1">Multi-pass membrane protein</topology>
    </subcellularLocation>
</comment>
<dbReference type="EMBL" id="KK107264">
    <property type="protein sequence ID" value="EZA53847.1"/>
    <property type="molecule type" value="Genomic_DNA"/>
</dbReference>
<evidence type="ECO:0000256" key="7">
    <source>
        <dbReference type="ARBA" id="ARBA00023136"/>
    </source>
</evidence>
<dbReference type="InterPro" id="IPR035892">
    <property type="entry name" value="C2_domain_sf"/>
</dbReference>
<dbReference type="PROSITE" id="PS50004">
    <property type="entry name" value="C2"/>
    <property type="match status" value="2"/>
</dbReference>
<evidence type="ECO:0000256" key="5">
    <source>
        <dbReference type="ARBA" id="ARBA00022837"/>
    </source>
</evidence>
<dbReference type="Proteomes" id="UP000053097">
    <property type="component" value="Unassembled WGS sequence"/>
</dbReference>
<dbReference type="Gene3D" id="3.30.420.10">
    <property type="entry name" value="Ribonuclease H-like superfamily/Ribonuclease H"/>
    <property type="match status" value="1"/>
</dbReference>
<evidence type="ECO:0000256" key="3">
    <source>
        <dbReference type="ARBA" id="ARBA00022723"/>
    </source>
</evidence>
<dbReference type="InterPro" id="IPR036397">
    <property type="entry name" value="RNaseH_sf"/>
</dbReference>
<keyword evidence="12" id="KW-1185">Reference proteome</keyword>
<dbReference type="Gene3D" id="2.60.40.150">
    <property type="entry name" value="C2 domain"/>
    <property type="match status" value="2"/>
</dbReference>
<dbReference type="FunFam" id="2.60.40.150:FF:000167">
    <property type="entry name" value="Multiple C2 domains, transmembrane 2a"/>
    <property type="match status" value="1"/>
</dbReference>
<dbReference type="GO" id="GO:0003676">
    <property type="term" value="F:nucleic acid binding"/>
    <property type="evidence" value="ECO:0007669"/>
    <property type="project" value="InterPro"/>
</dbReference>
<keyword evidence="7 9" id="KW-0472">Membrane</keyword>
<keyword evidence="5" id="KW-0106">Calcium</keyword>
<feature type="region of interest" description="Disordered" evidence="8">
    <location>
        <begin position="1"/>
        <end position="166"/>
    </location>
</feature>
<dbReference type="Pfam" id="PF00168">
    <property type="entry name" value="C2"/>
    <property type="match status" value="2"/>
</dbReference>
<dbReference type="InterPro" id="IPR000008">
    <property type="entry name" value="C2_dom"/>
</dbReference>
<keyword evidence="3" id="KW-0479">Metal-binding</keyword>
<dbReference type="OrthoDB" id="5973539at2759"/>
<feature type="transmembrane region" description="Helical" evidence="9">
    <location>
        <begin position="1325"/>
        <end position="1344"/>
    </location>
</feature>
<dbReference type="GO" id="GO:0005509">
    <property type="term" value="F:calcium ion binding"/>
    <property type="evidence" value="ECO:0007669"/>
    <property type="project" value="TreeGrafter"/>
</dbReference>
<reference evidence="11 12" key="1">
    <citation type="journal article" date="2014" name="Curr. Biol.">
        <title>The genome of the clonal raider ant Cerapachys biroi.</title>
        <authorList>
            <person name="Oxley P.R."/>
            <person name="Ji L."/>
            <person name="Fetter-Pruneda I."/>
            <person name="McKenzie S.K."/>
            <person name="Li C."/>
            <person name="Hu H."/>
            <person name="Zhang G."/>
            <person name="Kronauer D.J."/>
        </authorList>
    </citation>
    <scope>NUCLEOTIDE SEQUENCE [LARGE SCALE GENOMIC DNA]</scope>
</reference>
<feature type="compositionally biased region" description="Basic residues" evidence="8">
    <location>
        <begin position="89"/>
        <end position="101"/>
    </location>
</feature>
<feature type="transmembrane region" description="Helical" evidence="9">
    <location>
        <begin position="1419"/>
        <end position="1444"/>
    </location>
</feature>
<dbReference type="PANTHER" id="PTHR45911:SF4">
    <property type="entry name" value="MULTIPLE C2 AND TRANSMEMBRANE DOMAIN-CONTAINING PROTEIN"/>
    <property type="match status" value="1"/>
</dbReference>
<evidence type="ECO:0000256" key="1">
    <source>
        <dbReference type="ARBA" id="ARBA00004141"/>
    </source>
</evidence>
<feature type="region of interest" description="Disordered" evidence="8">
    <location>
        <begin position="1354"/>
        <end position="1378"/>
    </location>
</feature>
<accession>A0A026WCQ5</accession>
<dbReference type="SUPFAM" id="SSF49562">
    <property type="entry name" value="C2 domain (Calcium/lipid-binding domain, CaLB)"/>
    <property type="match status" value="2"/>
</dbReference>
<dbReference type="GO" id="GO:0046928">
    <property type="term" value="P:regulation of neurotransmitter secretion"/>
    <property type="evidence" value="ECO:0007669"/>
    <property type="project" value="TreeGrafter"/>
</dbReference>
<protein>
    <submittedName>
        <fullName evidence="11">Multiple C2 and transmembrane domain-containing protein</fullName>
    </submittedName>
</protein>
<gene>
    <name evidence="11" type="ORF">X777_06126</name>
</gene>
<evidence type="ECO:0000256" key="6">
    <source>
        <dbReference type="ARBA" id="ARBA00022989"/>
    </source>
</evidence>
<evidence type="ECO:0000256" key="8">
    <source>
        <dbReference type="SAM" id="MobiDB-lite"/>
    </source>
</evidence>
<evidence type="ECO:0000256" key="4">
    <source>
        <dbReference type="ARBA" id="ARBA00022737"/>
    </source>
</evidence>
<feature type="compositionally biased region" description="Polar residues" evidence="8">
    <location>
        <begin position="618"/>
        <end position="628"/>
    </location>
</feature>
<feature type="domain" description="C2" evidence="10">
    <location>
        <begin position="834"/>
        <end position="953"/>
    </location>
</feature>
<feature type="compositionally biased region" description="Basic and acidic residues" evidence="8">
    <location>
        <begin position="556"/>
        <end position="566"/>
    </location>
</feature>
<keyword evidence="2 9" id="KW-0812">Transmembrane</keyword>
<keyword evidence="4" id="KW-0677">Repeat</keyword>
<dbReference type="InterPro" id="IPR013583">
    <property type="entry name" value="MCTP_C"/>
</dbReference>
<dbReference type="Pfam" id="PF08372">
    <property type="entry name" value="PRT_C"/>
    <property type="match status" value="1"/>
</dbReference>
<evidence type="ECO:0000313" key="11">
    <source>
        <dbReference type="EMBL" id="EZA53847.1"/>
    </source>
</evidence>
<evidence type="ECO:0000256" key="9">
    <source>
        <dbReference type="SAM" id="Phobius"/>
    </source>
</evidence>
<proteinExistence type="predicted"/>
<dbReference type="GO" id="GO:0030672">
    <property type="term" value="C:synaptic vesicle membrane"/>
    <property type="evidence" value="ECO:0007669"/>
    <property type="project" value="TreeGrafter"/>
</dbReference>
<feature type="compositionally biased region" description="Polar residues" evidence="8">
    <location>
        <begin position="14"/>
        <end position="38"/>
    </location>
</feature>
<dbReference type="CDD" id="cd08376">
    <property type="entry name" value="C2B_MCTP_PRT"/>
    <property type="match status" value="1"/>
</dbReference>
<dbReference type="PRINTS" id="PR00360">
    <property type="entry name" value="C2DOMAIN"/>
</dbReference>
<feature type="compositionally biased region" description="Polar residues" evidence="8">
    <location>
        <begin position="107"/>
        <end position="116"/>
    </location>
</feature>
<dbReference type="SMART" id="SM00239">
    <property type="entry name" value="C2"/>
    <property type="match status" value="2"/>
</dbReference>
<keyword evidence="6 9" id="KW-1133">Transmembrane helix</keyword>
<dbReference type="OMA" id="FRACIRT"/>
<evidence type="ECO:0000256" key="2">
    <source>
        <dbReference type="ARBA" id="ARBA00022692"/>
    </source>
</evidence>
<evidence type="ECO:0000313" key="12">
    <source>
        <dbReference type="Proteomes" id="UP000053097"/>
    </source>
</evidence>
<dbReference type="FunFam" id="2.60.40.150:FF:000050">
    <property type="entry name" value="Multiple C2 and transmembrane domain containing 1"/>
    <property type="match status" value="1"/>
</dbReference>
<feature type="compositionally biased region" description="Acidic residues" evidence="8">
    <location>
        <begin position="1364"/>
        <end position="1374"/>
    </location>
</feature>
<dbReference type="CDD" id="cd08377">
    <property type="entry name" value="C2C_MCTP_PRT"/>
    <property type="match status" value="1"/>
</dbReference>